<evidence type="ECO:0000313" key="1">
    <source>
        <dbReference type="EMBL" id="MCG4526374.1"/>
    </source>
</evidence>
<dbReference type="RefSeq" id="WP_238073394.1">
    <property type="nucleotide sequence ID" value="NZ_JAKNJB010000006.1"/>
</dbReference>
<dbReference type="EMBL" id="JAKNJB010000006">
    <property type="protein sequence ID" value="MCG4526374.1"/>
    <property type="molecule type" value="Genomic_DNA"/>
</dbReference>
<sequence length="108" mass="11778">MKKLTLGAKAMKAGLEKGLSGDDLDIYADIFVYSFRSAALVEFLFGELSLDAVTARAEMSEEEFRQFAREHGADSLLVQTLLGGIGEQQGELCRNLRAFLDGRFPSAG</sequence>
<organism evidence="1 2">
    <name type="scientific">Intestinimonas massiliensis</name>
    <name type="common">ex Afouda et al. 2020</name>
    <dbReference type="NCBI Taxonomy" id="1673721"/>
    <lineage>
        <taxon>Bacteria</taxon>
        <taxon>Bacillati</taxon>
        <taxon>Bacillota</taxon>
        <taxon>Clostridia</taxon>
        <taxon>Eubacteriales</taxon>
        <taxon>Intestinimonas</taxon>
    </lineage>
</organism>
<protein>
    <submittedName>
        <fullName evidence="1">Uncharacterized protein</fullName>
    </submittedName>
</protein>
<accession>A0ABS9M6F3</accession>
<proteinExistence type="predicted"/>
<keyword evidence="2" id="KW-1185">Reference proteome</keyword>
<name>A0ABS9M6F3_9FIRM</name>
<evidence type="ECO:0000313" key="2">
    <source>
        <dbReference type="Proteomes" id="UP001200313"/>
    </source>
</evidence>
<gene>
    <name evidence="1" type="ORF">L0P79_04700</name>
</gene>
<dbReference type="Proteomes" id="UP001200313">
    <property type="component" value="Unassembled WGS sequence"/>
</dbReference>
<reference evidence="1 2" key="1">
    <citation type="submission" date="2022-01" db="EMBL/GenBank/DDBJ databases">
        <title>Collection of gut derived symbiotic bacterial strains cultured from healthy donors.</title>
        <authorList>
            <person name="Lin H."/>
            <person name="Kohout C."/>
            <person name="Waligurski E."/>
            <person name="Pamer E.G."/>
        </authorList>
    </citation>
    <scope>NUCLEOTIDE SEQUENCE [LARGE SCALE GENOMIC DNA]</scope>
    <source>
        <strain evidence="1 2">DFI.3.7</strain>
    </source>
</reference>
<comment type="caution">
    <text evidence="1">The sequence shown here is derived from an EMBL/GenBank/DDBJ whole genome shotgun (WGS) entry which is preliminary data.</text>
</comment>